<accession>A0A3N2CWE6</accession>
<dbReference type="InterPro" id="IPR011009">
    <property type="entry name" value="Kinase-like_dom_sf"/>
</dbReference>
<organism evidence="2 3">
    <name type="scientific">Nocardioides aurantiacus</name>
    <dbReference type="NCBI Taxonomy" id="86796"/>
    <lineage>
        <taxon>Bacteria</taxon>
        <taxon>Bacillati</taxon>
        <taxon>Actinomycetota</taxon>
        <taxon>Actinomycetes</taxon>
        <taxon>Propionibacteriales</taxon>
        <taxon>Nocardioidaceae</taxon>
        <taxon>Nocardioides</taxon>
    </lineage>
</organism>
<proteinExistence type="predicted"/>
<comment type="caution">
    <text evidence="2">The sequence shown here is derived from an EMBL/GenBank/DDBJ whole genome shotgun (WGS) entry which is preliminary data.</text>
</comment>
<dbReference type="EMBL" id="RKHO01000001">
    <property type="protein sequence ID" value="ROR91872.1"/>
    <property type="molecule type" value="Genomic_DNA"/>
</dbReference>
<keyword evidence="3" id="KW-1185">Reference proteome</keyword>
<dbReference type="Proteomes" id="UP000281738">
    <property type="component" value="Unassembled WGS sequence"/>
</dbReference>
<evidence type="ECO:0000259" key="1">
    <source>
        <dbReference type="Pfam" id="PF01636"/>
    </source>
</evidence>
<dbReference type="Gene3D" id="3.90.1200.10">
    <property type="match status" value="1"/>
</dbReference>
<sequence length="258" mass="28402">MARARGRVVHQVADREGGTWFLKIEPRATAWEREVRAYDSWGHVPAGSMPALAASDETLSTILVSALPGLPSDGSDLDHFRQAGAWLAQFHGGEEPRPRTRSIAQAGRTLDAMHQRYPGAVGEAAYTFARSAVRMLEQQPSLEPLDMPSHGDFRPHNWVTGATSTLGVIDFGDSGWHPPTRDLAGLSYAWWQRTPGAEQAFVAGYGRPLTRSEGVAVLARNCHRALFDIYEGHRLGVRPSIRRGRRRLRALMAASSET</sequence>
<dbReference type="GO" id="GO:0016740">
    <property type="term" value="F:transferase activity"/>
    <property type="evidence" value="ECO:0007669"/>
    <property type="project" value="UniProtKB-KW"/>
</dbReference>
<dbReference type="OrthoDB" id="21342at2"/>
<reference evidence="2 3" key="1">
    <citation type="submission" date="2018-11" db="EMBL/GenBank/DDBJ databases">
        <title>Sequencing the genomes of 1000 actinobacteria strains.</title>
        <authorList>
            <person name="Klenk H.-P."/>
        </authorList>
    </citation>
    <scope>NUCLEOTIDE SEQUENCE [LARGE SCALE GENOMIC DNA]</scope>
    <source>
        <strain evidence="2 3">DSM 12652</strain>
    </source>
</reference>
<dbReference type="AlphaFoldDB" id="A0A3N2CWE6"/>
<dbReference type="InterPro" id="IPR002575">
    <property type="entry name" value="Aminoglycoside_PTrfase"/>
</dbReference>
<dbReference type="RefSeq" id="WP_123391486.1">
    <property type="nucleotide sequence ID" value="NZ_RKHO01000001.1"/>
</dbReference>
<protein>
    <submittedName>
        <fullName evidence="2">Phosphotransferase family enzyme</fullName>
    </submittedName>
</protein>
<name>A0A3N2CWE6_9ACTN</name>
<dbReference type="Pfam" id="PF01636">
    <property type="entry name" value="APH"/>
    <property type="match status" value="1"/>
</dbReference>
<dbReference type="SUPFAM" id="SSF56112">
    <property type="entry name" value="Protein kinase-like (PK-like)"/>
    <property type="match status" value="1"/>
</dbReference>
<gene>
    <name evidence="2" type="ORF">EDD33_2752</name>
</gene>
<keyword evidence="2" id="KW-0808">Transferase</keyword>
<evidence type="ECO:0000313" key="3">
    <source>
        <dbReference type="Proteomes" id="UP000281738"/>
    </source>
</evidence>
<feature type="domain" description="Aminoglycoside phosphotransferase" evidence="1">
    <location>
        <begin position="12"/>
        <end position="206"/>
    </location>
</feature>
<evidence type="ECO:0000313" key="2">
    <source>
        <dbReference type="EMBL" id="ROR91872.1"/>
    </source>
</evidence>